<keyword evidence="3" id="KW-1185">Reference proteome</keyword>
<feature type="region of interest" description="Disordered" evidence="1">
    <location>
        <begin position="87"/>
        <end position="117"/>
    </location>
</feature>
<reference evidence="2" key="1">
    <citation type="journal article" date="2020" name="Stud. Mycol.">
        <title>101 Dothideomycetes genomes: a test case for predicting lifestyles and emergence of pathogens.</title>
        <authorList>
            <person name="Haridas S."/>
            <person name="Albert R."/>
            <person name="Binder M."/>
            <person name="Bloem J."/>
            <person name="Labutti K."/>
            <person name="Salamov A."/>
            <person name="Andreopoulos B."/>
            <person name="Baker S."/>
            <person name="Barry K."/>
            <person name="Bills G."/>
            <person name="Bluhm B."/>
            <person name="Cannon C."/>
            <person name="Castanera R."/>
            <person name="Culley D."/>
            <person name="Daum C."/>
            <person name="Ezra D."/>
            <person name="Gonzalez J."/>
            <person name="Henrissat B."/>
            <person name="Kuo A."/>
            <person name="Liang C."/>
            <person name="Lipzen A."/>
            <person name="Lutzoni F."/>
            <person name="Magnuson J."/>
            <person name="Mondo S."/>
            <person name="Nolan M."/>
            <person name="Ohm R."/>
            <person name="Pangilinan J."/>
            <person name="Park H.-J."/>
            <person name="Ramirez L."/>
            <person name="Alfaro M."/>
            <person name="Sun H."/>
            <person name="Tritt A."/>
            <person name="Yoshinaga Y."/>
            <person name="Zwiers L.-H."/>
            <person name="Turgeon B."/>
            <person name="Goodwin S."/>
            <person name="Spatafora J."/>
            <person name="Crous P."/>
            <person name="Grigoriev I."/>
        </authorList>
    </citation>
    <scope>NUCLEOTIDE SEQUENCE</scope>
    <source>
        <strain evidence="2">CBS 119925</strain>
    </source>
</reference>
<name>A0A6A6V120_9PLEO</name>
<accession>A0A6A6V120</accession>
<feature type="region of interest" description="Disordered" evidence="1">
    <location>
        <begin position="22"/>
        <end position="65"/>
    </location>
</feature>
<dbReference type="AlphaFoldDB" id="A0A6A6V120"/>
<dbReference type="EMBL" id="MU006597">
    <property type="protein sequence ID" value="KAF2743496.1"/>
    <property type="molecule type" value="Genomic_DNA"/>
</dbReference>
<gene>
    <name evidence="2" type="ORF">M011DRAFT_471426</name>
</gene>
<sequence length="352" mass="40546">MTEQEKTLPAWFYRVNKIYNETQRPVQPEEYDEDLSSLSSWPETEDEDDEDWTEEEKELAKALMAEVDDAKQEELYARLNELQIAREIENGADVDENGDDDDDDGDWQDTTSEQSYDGPDVFEYYVFKDERIDRKKELLMDPKLKAVGRAFETKFIDEVKAAKSAPLQRTLGGQGFYLYSTDDLEHYGLNLHAPSILEFEASSGSDTNVKGSIVLEPSRAHSIAEFRAPQIGSVAENITAKTTIEREDSTAERASHQISIQFISDDYVKVTAPQDFVFEDDFEMEEEDLEQGPQPGPDAPRTFEYYGIRRDLLKQRNEGEKSEEMAEEIWKKALEEIKEVLEQKKKSRQEQA</sequence>
<evidence type="ECO:0000313" key="2">
    <source>
        <dbReference type="EMBL" id="KAF2743496.1"/>
    </source>
</evidence>
<proteinExistence type="predicted"/>
<organism evidence="2 3">
    <name type="scientific">Sporormia fimetaria CBS 119925</name>
    <dbReference type="NCBI Taxonomy" id="1340428"/>
    <lineage>
        <taxon>Eukaryota</taxon>
        <taxon>Fungi</taxon>
        <taxon>Dikarya</taxon>
        <taxon>Ascomycota</taxon>
        <taxon>Pezizomycotina</taxon>
        <taxon>Dothideomycetes</taxon>
        <taxon>Pleosporomycetidae</taxon>
        <taxon>Pleosporales</taxon>
        <taxon>Sporormiaceae</taxon>
        <taxon>Sporormia</taxon>
    </lineage>
</organism>
<feature type="compositionally biased region" description="Acidic residues" evidence="1">
    <location>
        <begin position="43"/>
        <end position="57"/>
    </location>
</feature>
<protein>
    <submittedName>
        <fullName evidence="2">Uncharacterized protein</fullName>
    </submittedName>
</protein>
<dbReference type="Proteomes" id="UP000799440">
    <property type="component" value="Unassembled WGS sequence"/>
</dbReference>
<feature type="compositionally biased region" description="Acidic residues" evidence="1">
    <location>
        <begin position="90"/>
        <end position="107"/>
    </location>
</feature>
<evidence type="ECO:0000256" key="1">
    <source>
        <dbReference type="SAM" id="MobiDB-lite"/>
    </source>
</evidence>
<evidence type="ECO:0000313" key="3">
    <source>
        <dbReference type="Proteomes" id="UP000799440"/>
    </source>
</evidence>